<dbReference type="Proteomes" id="UP000267096">
    <property type="component" value="Unassembled WGS sequence"/>
</dbReference>
<reference evidence="2 3" key="2">
    <citation type="submission" date="2018-11" db="EMBL/GenBank/DDBJ databases">
        <authorList>
            <consortium name="Pathogen Informatics"/>
        </authorList>
    </citation>
    <scope>NUCLEOTIDE SEQUENCE [LARGE SCALE GENOMIC DNA]</scope>
</reference>
<evidence type="ECO:0000256" key="1">
    <source>
        <dbReference type="SAM" id="MobiDB-lite"/>
    </source>
</evidence>
<sequence length="160" mass="16377">MATSMANRLGVVGRGSGSTESARASQQRQQQFPGQLDRIPETADVNVKNRGGEAAGMLGNDTAGHLRKQGGAGDAATTTTTTKGHQQVGRGQEFGQGVAGRASGQGDFGGGVAGRASQPGESDEGVAGRESGQGGQQQQQPHQHSKGHGHHHSRHHAHAH</sequence>
<keyword evidence="3" id="KW-1185">Reference proteome</keyword>
<dbReference type="AlphaFoldDB" id="A0A0M3JPB4"/>
<evidence type="ECO:0000313" key="4">
    <source>
        <dbReference type="WBParaSite" id="ASIM_0000950901-mRNA-1"/>
    </source>
</evidence>
<accession>A0A0M3JPB4</accession>
<feature type="compositionally biased region" description="Low complexity" evidence="1">
    <location>
        <begin position="21"/>
        <end position="31"/>
    </location>
</feature>
<protein>
    <submittedName>
        <fullName evidence="4">Similar to</fullName>
    </submittedName>
</protein>
<proteinExistence type="predicted"/>
<dbReference type="WBParaSite" id="ASIM_0000950901-mRNA-1">
    <property type="protein sequence ID" value="ASIM_0000950901-mRNA-1"/>
    <property type="gene ID" value="ASIM_0000950901"/>
</dbReference>
<feature type="region of interest" description="Disordered" evidence="1">
    <location>
        <begin position="1"/>
        <end position="160"/>
    </location>
</feature>
<evidence type="ECO:0000313" key="3">
    <source>
        <dbReference type="Proteomes" id="UP000267096"/>
    </source>
</evidence>
<reference evidence="4" key="1">
    <citation type="submission" date="2017-02" db="UniProtKB">
        <authorList>
            <consortium name="WormBaseParasite"/>
        </authorList>
    </citation>
    <scope>IDENTIFICATION</scope>
</reference>
<gene>
    <name evidence="2" type="ORF">ASIM_LOCUS9253</name>
</gene>
<organism evidence="4">
    <name type="scientific">Anisakis simplex</name>
    <name type="common">Herring worm</name>
    <dbReference type="NCBI Taxonomy" id="6269"/>
    <lineage>
        <taxon>Eukaryota</taxon>
        <taxon>Metazoa</taxon>
        <taxon>Ecdysozoa</taxon>
        <taxon>Nematoda</taxon>
        <taxon>Chromadorea</taxon>
        <taxon>Rhabditida</taxon>
        <taxon>Spirurina</taxon>
        <taxon>Ascaridomorpha</taxon>
        <taxon>Ascaridoidea</taxon>
        <taxon>Anisakidae</taxon>
        <taxon>Anisakis</taxon>
        <taxon>Anisakis simplex complex</taxon>
    </lineage>
</organism>
<feature type="compositionally biased region" description="Basic residues" evidence="1">
    <location>
        <begin position="143"/>
        <end position="160"/>
    </location>
</feature>
<name>A0A0M3JPB4_ANISI</name>
<evidence type="ECO:0000313" key="2">
    <source>
        <dbReference type="EMBL" id="VDK38069.1"/>
    </source>
</evidence>
<dbReference type="EMBL" id="UYRR01027667">
    <property type="protein sequence ID" value="VDK38069.1"/>
    <property type="molecule type" value="Genomic_DNA"/>
</dbReference>